<accession>V6TA72</accession>
<evidence type="ECO:0000256" key="4">
    <source>
        <dbReference type="ARBA" id="ARBA00022741"/>
    </source>
</evidence>
<feature type="transmembrane region" description="Helical" evidence="10">
    <location>
        <begin position="1298"/>
        <end position="1318"/>
    </location>
</feature>
<dbReference type="InterPro" id="IPR036412">
    <property type="entry name" value="HAD-like_sf"/>
</dbReference>
<feature type="compositionally biased region" description="Polar residues" evidence="9">
    <location>
        <begin position="65"/>
        <end position="79"/>
    </location>
</feature>
<dbReference type="GO" id="GO:0016887">
    <property type="term" value="F:ATP hydrolysis activity"/>
    <property type="evidence" value="ECO:0007669"/>
    <property type="project" value="InterPro"/>
</dbReference>
<dbReference type="GO" id="GO:0030007">
    <property type="term" value="P:intracellular potassium ion homeostasis"/>
    <property type="evidence" value="ECO:0007669"/>
    <property type="project" value="TreeGrafter"/>
</dbReference>
<dbReference type="PANTHER" id="PTHR43294">
    <property type="entry name" value="SODIUM/POTASSIUM-TRANSPORTING ATPASE SUBUNIT ALPHA"/>
    <property type="match status" value="1"/>
</dbReference>
<dbReference type="VEuPathDB" id="GiardiaDB:QR46_2549"/>
<dbReference type="VEuPathDB" id="GiardiaDB:GL50803_0096670"/>
<dbReference type="SUPFAM" id="SSF81653">
    <property type="entry name" value="Calcium ATPase, transduction domain A"/>
    <property type="match status" value="1"/>
</dbReference>
<evidence type="ECO:0000259" key="11">
    <source>
        <dbReference type="SMART" id="SM00831"/>
    </source>
</evidence>
<dbReference type="InterPro" id="IPR001757">
    <property type="entry name" value="P_typ_ATPase"/>
</dbReference>
<dbReference type="PROSITE" id="PS00154">
    <property type="entry name" value="ATPASE_E1_E2"/>
    <property type="match status" value="1"/>
</dbReference>
<dbReference type="VEuPathDB" id="GiardiaDB:DHA2_96670"/>
<dbReference type="SFLD" id="SFLDF00027">
    <property type="entry name" value="p-type_atpase"/>
    <property type="match status" value="1"/>
</dbReference>
<evidence type="ECO:0000256" key="1">
    <source>
        <dbReference type="ARBA" id="ARBA00004651"/>
    </source>
</evidence>
<dbReference type="Gene3D" id="1.20.1110.10">
    <property type="entry name" value="Calcium-transporting ATPase, transmembrane domain"/>
    <property type="match status" value="3"/>
</dbReference>
<feature type="transmembrane region" description="Helical" evidence="10">
    <location>
        <begin position="443"/>
        <end position="464"/>
    </location>
</feature>
<reference evidence="12 13" key="2">
    <citation type="journal article" date="2013" name="Genome Biol. Evol.">
        <title>Genome sequencing of Giardia lamblia genotypes A2 and B isolates (DH and GS) and comparative analysis with the genomes of genotypes A1 and E (WB and Pig).</title>
        <authorList>
            <person name="Adam R.D."/>
            <person name="Dahlstrom E.W."/>
            <person name="Martens C.A."/>
            <person name="Bruno D.P."/>
            <person name="Barbian K.D."/>
            <person name="Ricklefs S.M."/>
            <person name="Hernandez M.M."/>
            <person name="Narla N.P."/>
            <person name="Patel R.B."/>
            <person name="Porcella S.F."/>
            <person name="Nash T.E."/>
        </authorList>
    </citation>
    <scope>NUCLEOTIDE SEQUENCE [LARGE SCALE GENOMIC DNA]</scope>
    <source>
        <strain evidence="12 13">DH</strain>
    </source>
</reference>
<keyword evidence="6" id="KW-1278">Translocase</keyword>
<evidence type="ECO:0000256" key="7">
    <source>
        <dbReference type="ARBA" id="ARBA00022989"/>
    </source>
</evidence>
<dbReference type="PANTHER" id="PTHR43294:SF21">
    <property type="entry name" value="CATION TRANSPORTING ATPASE"/>
    <property type="match status" value="1"/>
</dbReference>
<dbReference type="InterPro" id="IPR023299">
    <property type="entry name" value="ATPase_P-typ_cyto_dom_N"/>
</dbReference>
<dbReference type="GO" id="GO:1990573">
    <property type="term" value="P:potassium ion import across plasma membrane"/>
    <property type="evidence" value="ECO:0007669"/>
    <property type="project" value="TreeGrafter"/>
</dbReference>
<feature type="region of interest" description="Disordered" evidence="9">
    <location>
        <begin position="65"/>
        <end position="101"/>
    </location>
</feature>
<dbReference type="SUPFAM" id="SSF81660">
    <property type="entry name" value="Metal cation-transporting ATPase, ATP-binding domain N"/>
    <property type="match status" value="1"/>
</dbReference>
<dbReference type="Gene3D" id="2.70.150.10">
    <property type="entry name" value="Calcium-transporting ATPase, cytoplasmic transduction domain A"/>
    <property type="match status" value="1"/>
</dbReference>
<dbReference type="Gene3D" id="3.40.50.1000">
    <property type="entry name" value="HAD superfamily/HAD-like"/>
    <property type="match status" value="1"/>
</dbReference>
<evidence type="ECO:0000256" key="10">
    <source>
        <dbReference type="SAM" id="Phobius"/>
    </source>
</evidence>
<dbReference type="PRINTS" id="PR00119">
    <property type="entry name" value="CATATPASE"/>
</dbReference>
<dbReference type="Pfam" id="PF00690">
    <property type="entry name" value="Cation_ATPase_N"/>
    <property type="match status" value="1"/>
</dbReference>
<dbReference type="InterPro" id="IPR059000">
    <property type="entry name" value="ATPase_P-type_domA"/>
</dbReference>
<dbReference type="InterPro" id="IPR023298">
    <property type="entry name" value="ATPase_P-typ_TM_dom_sf"/>
</dbReference>
<keyword evidence="5" id="KW-0067">ATP-binding</keyword>
<keyword evidence="4" id="KW-0547">Nucleotide-binding</keyword>
<dbReference type="Pfam" id="PF00122">
    <property type="entry name" value="E1-E2_ATPase"/>
    <property type="match status" value="1"/>
</dbReference>
<sequence>MNSSLPHQQPLDVRATEAGYILRKRLPPEKALIFLKVIIISTSNQSYFVRLKTLYILKICGMSSGAQDSGRTHSGSPYNYTGHRVSLTGTRGEPSLPNAAGSGVLGTGRKVSIDLVTYVKQLEQRGTFEMKHQEATLERAGNHDFTRLSMAQRRSLVGIRDPADATADDPRKLEIKKETEKAVDLLAFDYHMKTVKQVQARLGVDPEKGLTQEQRELLLKQNGPNKVPEPKKPNGCVLFLKTQRDFFAILLWVAAIVSIISFLIQKYVQGHEEMHNIYLGIALILINIMSGLITYFQEAKTTSIMSSFANLTPNRAWVLIDGKEVEVDSETLVRGDVVILRNGSKIPADVRIFQANSLKVDMSSFTGESEPQTRKTEPSPENVHPLEAANIGFFTTLILNGEGRGIVVETGANTMMGKLAHSINSQKQELTPIQVEINRFVKLISIIAICIGVLFFILSLSLGIEWLESFLFGVGIIVANVPEGLSLTIAVSLTLAAKRMKNKNILVKQLSSVETLGSCSVICSDKTGTITANQMNVSHLWAPRKEFFDTEPQLCDCNPNFAKGSFSISRPEYHLSNQDLSEVPPQCRPGSSFSYTTTLSWRMYYIIAKLCSRSSFIDTPENQSSNLFHKAVKGDASEAGILRFTTATAEYSSLGISFTPEDIAPKIAELPFNSTNKFQSSIHALSEDFLRRAFVSSNHKSLFGEDVSKYYRDECGLAKGVHLAVMKGAPERIIERCTYYLNDDFEGSISCIDPNTEQGIAERNKFMISYSAAYERIAGFGERVLGLAFRIIPDEKRSTTPIDGLEGKIFYDAESADFPGIHEMVFVGLISLHDPPKDGVLASVQQCSKAHISVAMVTGDHYLTAQAIAAQVSIIKDVDDVDMYTTPQSLNLQKNDPFVTRFSSAAEQFQKLADNKAATSSDNQGGVEIDATAKKTKKSLCKKKGGYKEDLNKFSRSNRAQFSPFPPSDLLKTSAVMTGDVLINLSPLHLQEFVAIYSSIVFARTTPDQKLAIVDAYKNNGKVVAVSGDGSNDAPALKCADIGVAMASGSDVARDAGNIILLDNSFNSIVTGVMEGRLIFENLRKSLAYTITSAVPQLLPFLLFVLFGFPNAMSSIMILLVDVFSDIWPAFAMAYEGEETDIMIRPPRDLKKDTLIDGRLLGFAYGQMGIIQALALICTFMLTILSEIRARFIFQDGTKVDLLNTTKLFVDIKHSVFPERLAGYIKDFLSKNGSTIADSYRGSIPIKDANDLDAIRKVADDIFYYGQTASFISVIESQFFDAIVSRTRLNSIFKQKMNWMMLGGLFLQIGLAAAFAYIPIFHVAFLTRSISGMSWVWALPFCAFMFFYDEMRKLVLRLCNPNRIFDPSKPNERRPTGKSAKGINKLRDRTWRYWSW</sequence>
<name>V6TA72_GIAIN</name>
<dbReference type="GO" id="GO:0005886">
    <property type="term" value="C:plasma membrane"/>
    <property type="evidence" value="ECO:0007669"/>
    <property type="project" value="UniProtKB-SubCell"/>
</dbReference>
<dbReference type="VEuPathDB" id="GiardiaDB:GL50581_28"/>
<feature type="transmembrane region" description="Helical" evidence="10">
    <location>
        <begin position="277"/>
        <end position="296"/>
    </location>
</feature>
<evidence type="ECO:0000256" key="6">
    <source>
        <dbReference type="ARBA" id="ARBA00022967"/>
    </source>
</evidence>
<evidence type="ECO:0000313" key="12">
    <source>
        <dbReference type="EMBL" id="ESU35639.1"/>
    </source>
</evidence>
<keyword evidence="7 10" id="KW-1133">Transmembrane helix</keyword>
<protein>
    <submittedName>
        <fullName evidence="12">Sodium or proton/potassium antiporter, ATPase alpha subunit</fullName>
    </submittedName>
</protein>
<dbReference type="Pfam" id="PF13246">
    <property type="entry name" value="Cation_ATPase"/>
    <property type="match status" value="2"/>
</dbReference>
<dbReference type="NCBIfam" id="TIGR01494">
    <property type="entry name" value="ATPase_P-type"/>
    <property type="match status" value="2"/>
</dbReference>
<dbReference type="SUPFAM" id="SSF81665">
    <property type="entry name" value="Calcium ATPase, transmembrane domain M"/>
    <property type="match status" value="1"/>
</dbReference>
<dbReference type="EMBL" id="AHGT01000074">
    <property type="protein sequence ID" value="ESU35639.1"/>
    <property type="molecule type" value="Genomic_DNA"/>
</dbReference>
<dbReference type="PRINTS" id="PR00121">
    <property type="entry name" value="NAKATPASE"/>
</dbReference>
<dbReference type="GO" id="GO:0006883">
    <property type="term" value="P:intracellular sodium ion homeostasis"/>
    <property type="evidence" value="ECO:0007669"/>
    <property type="project" value="TreeGrafter"/>
</dbReference>
<keyword evidence="2" id="KW-1003">Cell membrane</keyword>
<evidence type="ECO:0000256" key="5">
    <source>
        <dbReference type="ARBA" id="ARBA00022840"/>
    </source>
</evidence>
<dbReference type="InterPro" id="IPR044492">
    <property type="entry name" value="P_typ_ATPase_HD_dom"/>
</dbReference>
<dbReference type="GO" id="GO:0005391">
    <property type="term" value="F:P-type sodium:potassium-exchanging transporter activity"/>
    <property type="evidence" value="ECO:0007669"/>
    <property type="project" value="TreeGrafter"/>
</dbReference>
<dbReference type="InterPro" id="IPR008250">
    <property type="entry name" value="ATPase_P-typ_transduc_dom_A_sf"/>
</dbReference>
<keyword evidence="3 10" id="KW-0812">Transmembrane</keyword>
<proteinExistence type="predicted"/>
<dbReference type="SUPFAM" id="SSF56784">
    <property type="entry name" value="HAD-like"/>
    <property type="match status" value="1"/>
</dbReference>
<evidence type="ECO:0000256" key="9">
    <source>
        <dbReference type="SAM" id="MobiDB-lite"/>
    </source>
</evidence>
<organism evidence="12 13">
    <name type="scientific">Giardia intestinalis</name>
    <name type="common">Giardia lamblia</name>
    <dbReference type="NCBI Taxonomy" id="5741"/>
    <lineage>
        <taxon>Eukaryota</taxon>
        <taxon>Metamonada</taxon>
        <taxon>Diplomonadida</taxon>
        <taxon>Hexamitidae</taxon>
        <taxon>Giardiinae</taxon>
        <taxon>Giardia</taxon>
    </lineage>
</organism>
<dbReference type="GO" id="GO:1902600">
    <property type="term" value="P:proton transmembrane transport"/>
    <property type="evidence" value="ECO:0007669"/>
    <property type="project" value="TreeGrafter"/>
</dbReference>
<feature type="transmembrane region" description="Helical" evidence="10">
    <location>
        <begin position="1330"/>
        <end position="1348"/>
    </location>
</feature>
<feature type="transmembrane region" description="Helical" evidence="10">
    <location>
        <begin position="1163"/>
        <end position="1185"/>
    </location>
</feature>
<dbReference type="InterPro" id="IPR004014">
    <property type="entry name" value="ATPase_P-typ_cation-transptr_N"/>
</dbReference>
<reference evidence="13" key="1">
    <citation type="submission" date="2012-02" db="EMBL/GenBank/DDBJ databases">
        <title>Genome sequencing of Giardia lamblia Genotypes A2 and B isolates (DH and GS) and comparative analysis with the genomes of Genotypes A1 and E (WB and Pig).</title>
        <authorList>
            <person name="Adam R."/>
            <person name="Dahlstrom E."/>
            <person name="Martens C."/>
            <person name="Bruno D."/>
            <person name="Barbian K."/>
            <person name="Porcella S.F."/>
            <person name="Nash T."/>
        </authorList>
    </citation>
    <scope>NUCLEOTIDE SEQUENCE</scope>
    <source>
        <strain evidence="13">DH</strain>
    </source>
</reference>
<dbReference type="InterPro" id="IPR023214">
    <property type="entry name" value="HAD_sf"/>
</dbReference>
<dbReference type="SFLD" id="SFLDS00003">
    <property type="entry name" value="Haloacid_Dehalogenase"/>
    <property type="match status" value="1"/>
</dbReference>
<feature type="transmembrane region" description="Helical" evidence="10">
    <location>
        <begin position="470"/>
        <end position="496"/>
    </location>
</feature>
<dbReference type="InterPro" id="IPR018303">
    <property type="entry name" value="ATPase_P-typ_P_site"/>
</dbReference>
<keyword evidence="8 10" id="KW-0472">Membrane</keyword>
<feature type="domain" description="Cation-transporting P-type ATPase N-terminal" evidence="11">
    <location>
        <begin position="189"/>
        <end position="263"/>
    </location>
</feature>
<gene>
    <name evidence="12" type="ORF">DHA2_96670</name>
</gene>
<evidence type="ECO:0000313" key="13">
    <source>
        <dbReference type="Proteomes" id="UP000018320"/>
    </source>
</evidence>
<comment type="subcellular location">
    <subcellularLocation>
        <location evidence="1">Cell membrane</location>
        <topology evidence="1">Multi-pass membrane protein</topology>
    </subcellularLocation>
</comment>
<dbReference type="InterPro" id="IPR006068">
    <property type="entry name" value="ATPase_P-typ_cation-transptr_C"/>
</dbReference>
<dbReference type="GO" id="GO:0005524">
    <property type="term" value="F:ATP binding"/>
    <property type="evidence" value="ECO:0007669"/>
    <property type="project" value="UniProtKB-KW"/>
</dbReference>
<dbReference type="SMART" id="SM00831">
    <property type="entry name" value="Cation_ATPase_N"/>
    <property type="match status" value="1"/>
</dbReference>
<dbReference type="SFLD" id="SFLDG00002">
    <property type="entry name" value="C1.7:_P-type_atpase_like"/>
    <property type="match status" value="1"/>
</dbReference>
<comment type="caution">
    <text evidence="12">The sequence shown here is derived from an EMBL/GenBank/DDBJ whole genome shotgun (WGS) entry which is preliminary data.</text>
</comment>
<feature type="transmembrane region" description="Helical" evidence="10">
    <location>
        <begin position="246"/>
        <end position="265"/>
    </location>
</feature>
<dbReference type="Gene3D" id="3.40.1110.10">
    <property type="entry name" value="Calcium-transporting ATPase, cytoplasmic domain N"/>
    <property type="match status" value="1"/>
</dbReference>
<dbReference type="GO" id="GO:0036376">
    <property type="term" value="P:sodium ion export across plasma membrane"/>
    <property type="evidence" value="ECO:0007669"/>
    <property type="project" value="TreeGrafter"/>
</dbReference>
<dbReference type="Pfam" id="PF00689">
    <property type="entry name" value="Cation_ATPase_C"/>
    <property type="match status" value="1"/>
</dbReference>
<evidence type="ECO:0000256" key="2">
    <source>
        <dbReference type="ARBA" id="ARBA00022475"/>
    </source>
</evidence>
<evidence type="ECO:0000256" key="8">
    <source>
        <dbReference type="ARBA" id="ARBA00023136"/>
    </source>
</evidence>
<evidence type="ECO:0000256" key="3">
    <source>
        <dbReference type="ARBA" id="ARBA00022692"/>
    </source>
</evidence>
<dbReference type="Proteomes" id="UP000018320">
    <property type="component" value="Unassembled WGS sequence"/>
</dbReference>
<dbReference type="InterPro" id="IPR050510">
    <property type="entry name" value="Cation_transp_ATPase_P-type"/>
</dbReference>